<dbReference type="GO" id="GO:0005737">
    <property type="term" value="C:cytoplasm"/>
    <property type="evidence" value="ECO:0007669"/>
    <property type="project" value="UniProtKB-SubCell"/>
</dbReference>
<gene>
    <name evidence="8" type="ORF">SG0102_29830</name>
</gene>
<dbReference type="EMBL" id="AP019309">
    <property type="protein sequence ID" value="BBH28049.1"/>
    <property type="molecule type" value="Genomic_DNA"/>
</dbReference>
<reference evidence="8 9" key="1">
    <citation type="submission" date="2018-11" db="EMBL/GenBank/DDBJ databases">
        <title>Novel Erysipelotrichaceae bacterium isolated from small intestine of a swine.</title>
        <authorList>
            <person name="Kim J.S."/>
            <person name="Choe H."/>
            <person name="Lee Y.R."/>
            <person name="Kim K.M."/>
            <person name="Park D.S."/>
        </authorList>
    </citation>
    <scope>NUCLEOTIDE SEQUENCE [LARGE SCALE GENOMIC DNA]</scope>
    <source>
        <strain evidence="8 9">SG0102</strain>
    </source>
</reference>
<evidence type="ECO:0000256" key="6">
    <source>
        <dbReference type="ARBA" id="ARBA00048366"/>
    </source>
</evidence>
<organism evidence="8 9">
    <name type="scientific">Intestinibaculum porci</name>
    <dbReference type="NCBI Taxonomy" id="2487118"/>
    <lineage>
        <taxon>Bacteria</taxon>
        <taxon>Bacillati</taxon>
        <taxon>Bacillota</taxon>
        <taxon>Erysipelotrichia</taxon>
        <taxon>Erysipelotrichales</taxon>
        <taxon>Erysipelotrichaceae</taxon>
        <taxon>Intestinibaculum</taxon>
    </lineage>
</organism>
<evidence type="ECO:0000256" key="2">
    <source>
        <dbReference type="ARBA" id="ARBA00007663"/>
    </source>
</evidence>
<evidence type="ECO:0000313" key="8">
    <source>
        <dbReference type="EMBL" id="BBH28049.1"/>
    </source>
</evidence>
<dbReference type="GO" id="GO:0061710">
    <property type="term" value="F:L-threonylcarbamoyladenylate synthase"/>
    <property type="evidence" value="ECO:0007669"/>
    <property type="project" value="UniProtKB-EC"/>
</dbReference>
<accession>A0A3G9JYG6</accession>
<evidence type="ECO:0000256" key="5">
    <source>
        <dbReference type="ARBA" id="ARBA00022679"/>
    </source>
</evidence>
<dbReference type="Pfam" id="PF01300">
    <property type="entry name" value="Sua5_yciO_yrdC"/>
    <property type="match status" value="1"/>
</dbReference>
<dbReference type="AlphaFoldDB" id="A0A3G9JYG6"/>
<keyword evidence="4" id="KW-0963">Cytoplasm</keyword>
<sequence>MTKIVKQEQIAEVADALQRGEVVAFPTETVYGVGVKFGDPKALEKLFIAKNRDHSKAITLMLSHIEEIEKYAYVDEKIMNVARTFMPGRITLVLKKKENVAEAMTNGLPTIGIRIPDSPFVLDLIDRCGALSVTSANLSGHGNTSSTQEVLEQLDGRIDLVVEGHSHSLVASTVVMLTDGQVKVLREGEITEKEIKEAFR</sequence>
<dbReference type="KEGG" id="ebm:SG0102_29830"/>
<evidence type="ECO:0000259" key="7">
    <source>
        <dbReference type="PROSITE" id="PS51163"/>
    </source>
</evidence>
<evidence type="ECO:0000256" key="1">
    <source>
        <dbReference type="ARBA" id="ARBA00004496"/>
    </source>
</evidence>
<keyword evidence="9" id="KW-1185">Reference proteome</keyword>
<dbReference type="FunCoup" id="A0A3G9JYG6">
    <property type="interactions" value="341"/>
</dbReference>
<dbReference type="SUPFAM" id="SSF55821">
    <property type="entry name" value="YrdC/RibB"/>
    <property type="match status" value="1"/>
</dbReference>
<dbReference type="PROSITE" id="PS51163">
    <property type="entry name" value="YRDC"/>
    <property type="match status" value="1"/>
</dbReference>
<dbReference type="PANTHER" id="PTHR17490:SF10">
    <property type="entry name" value="THREONYLCARBAMOYL-AMP SYNTHASE"/>
    <property type="match status" value="1"/>
</dbReference>
<dbReference type="InterPro" id="IPR017945">
    <property type="entry name" value="DHBP_synth_RibB-like_a/b_dom"/>
</dbReference>
<dbReference type="InterPro" id="IPR050156">
    <property type="entry name" value="TC-AMP_synthase_SUA5"/>
</dbReference>
<dbReference type="Proteomes" id="UP000268059">
    <property type="component" value="Chromosome"/>
</dbReference>
<keyword evidence="5" id="KW-0808">Transferase</keyword>
<dbReference type="OrthoDB" id="9814580at2"/>
<evidence type="ECO:0000256" key="3">
    <source>
        <dbReference type="ARBA" id="ARBA00012584"/>
    </source>
</evidence>
<dbReference type="GO" id="GO:0006450">
    <property type="term" value="P:regulation of translational fidelity"/>
    <property type="evidence" value="ECO:0007669"/>
    <property type="project" value="TreeGrafter"/>
</dbReference>
<dbReference type="GO" id="GO:0000049">
    <property type="term" value="F:tRNA binding"/>
    <property type="evidence" value="ECO:0007669"/>
    <property type="project" value="TreeGrafter"/>
</dbReference>
<name>A0A3G9JYG6_9FIRM</name>
<dbReference type="GO" id="GO:0003725">
    <property type="term" value="F:double-stranded RNA binding"/>
    <property type="evidence" value="ECO:0007669"/>
    <property type="project" value="InterPro"/>
</dbReference>
<protein>
    <recommendedName>
        <fullName evidence="3">L-threonylcarbamoyladenylate synthase</fullName>
        <ecNumber evidence="3">2.7.7.87</ecNumber>
    </recommendedName>
</protein>
<evidence type="ECO:0000313" key="9">
    <source>
        <dbReference type="Proteomes" id="UP000268059"/>
    </source>
</evidence>
<dbReference type="RefSeq" id="WP_125120720.1">
    <property type="nucleotide sequence ID" value="NZ_AP019309.1"/>
</dbReference>
<comment type="subcellular location">
    <subcellularLocation>
        <location evidence="1">Cytoplasm</location>
    </subcellularLocation>
</comment>
<proteinExistence type="inferred from homology"/>
<comment type="catalytic activity">
    <reaction evidence="6">
        <text>L-threonine + hydrogencarbonate + ATP = L-threonylcarbamoyladenylate + diphosphate + H2O</text>
        <dbReference type="Rhea" id="RHEA:36407"/>
        <dbReference type="ChEBI" id="CHEBI:15377"/>
        <dbReference type="ChEBI" id="CHEBI:17544"/>
        <dbReference type="ChEBI" id="CHEBI:30616"/>
        <dbReference type="ChEBI" id="CHEBI:33019"/>
        <dbReference type="ChEBI" id="CHEBI:57926"/>
        <dbReference type="ChEBI" id="CHEBI:73682"/>
        <dbReference type="EC" id="2.7.7.87"/>
    </reaction>
</comment>
<dbReference type="Gene3D" id="3.90.870.10">
    <property type="entry name" value="DHBP synthase"/>
    <property type="match status" value="1"/>
</dbReference>
<evidence type="ECO:0000256" key="4">
    <source>
        <dbReference type="ARBA" id="ARBA00022490"/>
    </source>
</evidence>
<dbReference type="EC" id="2.7.7.87" evidence="3"/>
<dbReference type="NCBIfam" id="TIGR00057">
    <property type="entry name" value="L-threonylcarbamoyladenylate synthase"/>
    <property type="match status" value="1"/>
</dbReference>
<dbReference type="InParanoid" id="A0A3G9JYG6"/>
<comment type="similarity">
    <text evidence="2">Belongs to the SUA5 family.</text>
</comment>
<dbReference type="InterPro" id="IPR006070">
    <property type="entry name" value="Sua5-like_dom"/>
</dbReference>
<dbReference type="PANTHER" id="PTHR17490">
    <property type="entry name" value="SUA5"/>
    <property type="match status" value="1"/>
</dbReference>
<feature type="domain" description="YrdC-like" evidence="7">
    <location>
        <begin position="7"/>
        <end position="190"/>
    </location>
</feature>